<dbReference type="EMBL" id="QCYK01000001">
    <property type="protein sequence ID" value="PUZ29100.1"/>
    <property type="molecule type" value="Genomic_DNA"/>
</dbReference>
<comment type="caution">
    <text evidence="2">The sequence shown here is derived from an EMBL/GenBank/DDBJ whole genome shotgun (WGS) entry which is preliminary data.</text>
</comment>
<protein>
    <submittedName>
        <fullName evidence="2">Antibiotic biosynthesis monooxygenase</fullName>
    </submittedName>
</protein>
<dbReference type="Proteomes" id="UP000244450">
    <property type="component" value="Unassembled WGS sequence"/>
</dbReference>
<accession>A0A2T7BN85</accession>
<proteinExistence type="predicted"/>
<dbReference type="InterPro" id="IPR007138">
    <property type="entry name" value="ABM_dom"/>
</dbReference>
<dbReference type="PROSITE" id="PS51725">
    <property type="entry name" value="ABM"/>
    <property type="match status" value="1"/>
</dbReference>
<dbReference type="InterPro" id="IPR050744">
    <property type="entry name" value="AI-2_Isomerase_LsrG"/>
</dbReference>
<reference evidence="2 3" key="1">
    <citation type="submission" date="2018-04" db="EMBL/GenBank/DDBJ databases">
        <title>Chitinophaga fuyangensis sp. nov., isolated from soil in a chemical factory.</title>
        <authorList>
            <person name="Chen K."/>
        </authorList>
    </citation>
    <scope>NUCLEOTIDE SEQUENCE [LARGE SCALE GENOMIC DNA]</scope>
    <source>
        <strain evidence="2 3">LY-1</strain>
    </source>
</reference>
<dbReference type="AlphaFoldDB" id="A0A2T7BN85"/>
<dbReference type="OrthoDB" id="9806189at2"/>
<evidence type="ECO:0000313" key="2">
    <source>
        <dbReference type="EMBL" id="PUZ29100.1"/>
    </source>
</evidence>
<dbReference type="RefSeq" id="WP_108685739.1">
    <property type="nucleotide sequence ID" value="NZ_QCYK01000001.1"/>
</dbReference>
<feature type="domain" description="ABM" evidence="1">
    <location>
        <begin position="3"/>
        <end position="91"/>
    </location>
</feature>
<keyword evidence="2" id="KW-0503">Monooxygenase</keyword>
<dbReference type="SUPFAM" id="SSF54909">
    <property type="entry name" value="Dimeric alpha+beta barrel"/>
    <property type="match status" value="1"/>
</dbReference>
<dbReference type="PANTHER" id="PTHR33336:SF3">
    <property type="entry name" value="ABM DOMAIN-CONTAINING PROTEIN"/>
    <property type="match status" value="1"/>
</dbReference>
<keyword evidence="3" id="KW-1185">Reference proteome</keyword>
<keyword evidence="2" id="KW-0560">Oxidoreductase</keyword>
<dbReference type="PANTHER" id="PTHR33336">
    <property type="entry name" value="QUINOL MONOOXYGENASE YGIN-RELATED"/>
    <property type="match status" value="1"/>
</dbReference>
<dbReference type="GO" id="GO:0004497">
    <property type="term" value="F:monooxygenase activity"/>
    <property type="evidence" value="ECO:0007669"/>
    <property type="project" value="UniProtKB-KW"/>
</dbReference>
<evidence type="ECO:0000313" key="3">
    <source>
        <dbReference type="Proteomes" id="UP000244450"/>
    </source>
</evidence>
<evidence type="ECO:0000259" key="1">
    <source>
        <dbReference type="PROSITE" id="PS51725"/>
    </source>
</evidence>
<sequence>MRIYLTAVVKSKPEHVAEVKTILQDMVVQSRKEPACLQYILHQGSEDPSLFVFHEIWENRAGLDAHNAQPYLQNFGSKAAALLQEPVALYFTDLI</sequence>
<gene>
    <name evidence="2" type="ORF">DCC81_06440</name>
</gene>
<dbReference type="Gene3D" id="3.30.70.100">
    <property type="match status" value="1"/>
</dbReference>
<dbReference type="InterPro" id="IPR011008">
    <property type="entry name" value="Dimeric_a/b-barrel"/>
</dbReference>
<dbReference type="Pfam" id="PF03992">
    <property type="entry name" value="ABM"/>
    <property type="match status" value="1"/>
</dbReference>
<name>A0A2T7BN85_9BACT</name>
<organism evidence="2 3">
    <name type="scientific">Chitinophaga parva</name>
    <dbReference type="NCBI Taxonomy" id="2169414"/>
    <lineage>
        <taxon>Bacteria</taxon>
        <taxon>Pseudomonadati</taxon>
        <taxon>Bacteroidota</taxon>
        <taxon>Chitinophagia</taxon>
        <taxon>Chitinophagales</taxon>
        <taxon>Chitinophagaceae</taxon>
        <taxon>Chitinophaga</taxon>
    </lineage>
</organism>